<evidence type="ECO:0000313" key="1">
    <source>
        <dbReference type="EMBL" id="KAF0770247.1"/>
    </source>
</evidence>
<accession>A0A6G0ZGM3</accession>
<protein>
    <submittedName>
        <fullName evidence="1">Uncharacterized protein</fullName>
    </submittedName>
</protein>
<proteinExistence type="predicted"/>
<keyword evidence="2" id="KW-1185">Reference proteome</keyword>
<gene>
    <name evidence="1" type="ORF">FWK35_00009088</name>
</gene>
<dbReference type="EMBL" id="VUJU01000461">
    <property type="protein sequence ID" value="KAF0770247.1"/>
    <property type="molecule type" value="Genomic_DNA"/>
</dbReference>
<sequence>METKLLEYSLSFLLELSFRKTIPANVVLRIYNLERYIKLIKLYFQHDTFDTIRNIVTSITLINTAFKYLSLNFSSFSDSKVNLVGALRRSFFEILNNFQKHREKQKKK</sequence>
<dbReference type="AlphaFoldDB" id="A0A6G0ZGM3"/>
<dbReference type="Proteomes" id="UP000478052">
    <property type="component" value="Unassembled WGS sequence"/>
</dbReference>
<organism evidence="1 2">
    <name type="scientific">Aphis craccivora</name>
    <name type="common">Cowpea aphid</name>
    <dbReference type="NCBI Taxonomy" id="307492"/>
    <lineage>
        <taxon>Eukaryota</taxon>
        <taxon>Metazoa</taxon>
        <taxon>Ecdysozoa</taxon>
        <taxon>Arthropoda</taxon>
        <taxon>Hexapoda</taxon>
        <taxon>Insecta</taxon>
        <taxon>Pterygota</taxon>
        <taxon>Neoptera</taxon>
        <taxon>Paraneoptera</taxon>
        <taxon>Hemiptera</taxon>
        <taxon>Sternorrhyncha</taxon>
        <taxon>Aphidomorpha</taxon>
        <taxon>Aphidoidea</taxon>
        <taxon>Aphididae</taxon>
        <taxon>Aphidini</taxon>
        <taxon>Aphis</taxon>
        <taxon>Aphis</taxon>
    </lineage>
</organism>
<reference evidence="1 2" key="1">
    <citation type="submission" date="2019-08" db="EMBL/GenBank/DDBJ databases">
        <title>Whole genome of Aphis craccivora.</title>
        <authorList>
            <person name="Voronova N.V."/>
            <person name="Shulinski R.S."/>
            <person name="Bandarenka Y.V."/>
            <person name="Zhorov D.G."/>
            <person name="Warner D."/>
        </authorList>
    </citation>
    <scope>NUCLEOTIDE SEQUENCE [LARGE SCALE GENOMIC DNA]</scope>
    <source>
        <strain evidence="1">180601</strain>
        <tissue evidence="1">Whole Body</tissue>
    </source>
</reference>
<comment type="caution">
    <text evidence="1">The sequence shown here is derived from an EMBL/GenBank/DDBJ whole genome shotgun (WGS) entry which is preliminary data.</text>
</comment>
<name>A0A6G0ZGM3_APHCR</name>
<evidence type="ECO:0000313" key="2">
    <source>
        <dbReference type="Proteomes" id="UP000478052"/>
    </source>
</evidence>